<evidence type="ECO:0000313" key="5">
    <source>
        <dbReference type="Proteomes" id="UP001418222"/>
    </source>
</evidence>
<sequence>MLRESKERCGGGGWGGFCSGKTYRLRISNIGLEHSLNLRIQGHQLTLVEVEGTHTVQTNYNSLDIHLGQSISVLVTADQHTKDYYIAVSTRFTSIVLTSTAVLHYSNSNHLVSGALLSGPITQIDCSAGTVNSKQRYAVNSVSFVPADTENRRLFQHFRCISDRKHCRQPHRAEHVPGHVGSGRRLPRLHRDYLPEQRENCADLAFGWLLFLGRWVFVNQLHPYVVFVCRMDGGQWNPSSRSGYNLRDVVYRCTTPVYPRSWTAIYVVLQDNKGMWNVRTEFWARQYLGQQLYLRVYSPVQSIRDEYPIPKNALLCGRASGRGTALSIARRGFHRLSSILSSIFY</sequence>
<dbReference type="Proteomes" id="UP001418222">
    <property type="component" value="Unassembled WGS sequence"/>
</dbReference>
<evidence type="ECO:0000259" key="3">
    <source>
        <dbReference type="Pfam" id="PF07731"/>
    </source>
</evidence>
<evidence type="ECO:0000256" key="1">
    <source>
        <dbReference type="ARBA" id="ARBA00010609"/>
    </source>
</evidence>
<gene>
    <name evidence="4" type="ORF">KSP39_PZI001012</name>
</gene>
<protein>
    <recommendedName>
        <fullName evidence="6">Plastocyanin-like domain-containing protein</fullName>
    </recommendedName>
</protein>
<dbReference type="InterPro" id="IPR011706">
    <property type="entry name" value="Cu-oxidase_C"/>
</dbReference>
<dbReference type="Pfam" id="PF07731">
    <property type="entry name" value="Cu-oxidase_2"/>
    <property type="match status" value="1"/>
</dbReference>
<reference evidence="4 5" key="1">
    <citation type="journal article" date="2022" name="Nat. Plants">
        <title>Genomes of leafy and leafless Platanthera orchids illuminate the evolution of mycoheterotrophy.</title>
        <authorList>
            <person name="Li M.H."/>
            <person name="Liu K.W."/>
            <person name="Li Z."/>
            <person name="Lu H.C."/>
            <person name="Ye Q.L."/>
            <person name="Zhang D."/>
            <person name="Wang J.Y."/>
            <person name="Li Y.F."/>
            <person name="Zhong Z.M."/>
            <person name="Liu X."/>
            <person name="Yu X."/>
            <person name="Liu D.K."/>
            <person name="Tu X.D."/>
            <person name="Liu B."/>
            <person name="Hao Y."/>
            <person name="Liao X.Y."/>
            <person name="Jiang Y.T."/>
            <person name="Sun W.H."/>
            <person name="Chen J."/>
            <person name="Chen Y.Q."/>
            <person name="Ai Y."/>
            <person name="Zhai J.W."/>
            <person name="Wu S.S."/>
            <person name="Zhou Z."/>
            <person name="Hsiao Y.Y."/>
            <person name="Wu W.L."/>
            <person name="Chen Y.Y."/>
            <person name="Lin Y.F."/>
            <person name="Hsu J.L."/>
            <person name="Li C.Y."/>
            <person name="Wang Z.W."/>
            <person name="Zhao X."/>
            <person name="Zhong W.Y."/>
            <person name="Ma X.K."/>
            <person name="Ma L."/>
            <person name="Huang J."/>
            <person name="Chen G.Z."/>
            <person name="Huang M.Z."/>
            <person name="Huang L."/>
            <person name="Peng D.H."/>
            <person name="Luo Y.B."/>
            <person name="Zou S.Q."/>
            <person name="Chen S.P."/>
            <person name="Lan S."/>
            <person name="Tsai W.C."/>
            <person name="Van de Peer Y."/>
            <person name="Liu Z.J."/>
        </authorList>
    </citation>
    <scope>NUCLEOTIDE SEQUENCE [LARGE SCALE GENOMIC DNA]</scope>
    <source>
        <strain evidence="4">Lor287</strain>
    </source>
</reference>
<dbReference type="PANTHER" id="PTHR11709">
    <property type="entry name" value="MULTI-COPPER OXIDASE"/>
    <property type="match status" value="1"/>
</dbReference>
<dbReference type="InterPro" id="IPR001117">
    <property type="entry name" value="Cu-oxidase_2nd"/>
</dbReference>
<dbReference type="SUPFAM" id="SSF49503">
    <property type="entry name" value="Cupredoxins"/>
    <property type="match status" value="2"/>
</dbReference>
<feature type="domain" description="Plastocyanin-like" evidence="2">
    <location>
        <begin position="17"/>
        <end position="108"/>
    </location>
</feature>
<evidence type="ECO:0000313" key="4">
    <source>
        <dbReference type="EMBL" id="KAK8956642.1"/>
    </source>
</evidence>
<dbReference type="PANTHER" id="PTHR11709:SF267">
    <property type="entry name" value="MULTI-COPPER OXIDASE TYPE I FAMILY PROTEIN-RELATED"/>
    <property type="match status" value="1"/>
</dbReference>
<dbReference type="EMBL" id="JBBWWQ010000001">
    <property type="protein sequence ID" value="KAK8956642.1"/>
    <property type="molecule type" value="Genomic_DNA"/>
</dbReference>
<comment type="similarity">
    <text evidence="1">Belongs to the multicopper oxidase family.</text>
</comment>
<name>A0AAP0GF66_9ASPA</name>
<evidence type="ECO:0008006" key="6">
    <source>
        <dbReference type="Google" id="ProtNLM"/>
    </source>
</evidence>
<feature type="domain" description="Plastocyanin-like" evidence="3">
    <location>
        <begin position="221"/>
        <end position="299"/>
    </location>
</feature>
<dbReference type="InterPro" id="IPR008972">
    <property type="entry name" value="Cupredoxin"/>
</dbReference>
<dbReference type="GO" id="GO:0016491">
    <property type="term" value="F:oxidoreductase activity"/>
    <property type="evidence" value="ECO:0007669"/>
    <property type="project" value="InterPro"/>
</dbReference>
<accession>A0AAP0GF66</accession>
<organism evidence="4 5">
    <name type="scientific">Platanthera zijinensis</name>
    <dbReference type="NCBI Taxonomy" id="2320716"/>
    <lineage>
        <taxon>Eukaryota</taxon>
        <taxon>Viridiplantae</taxon>
        <taxon>Streptophyta</taxon>
        <taxon>Embryophyta</taxon>
        <taxon>Tracheophyta</taxon>
        <taxon>Spermatophyta</taxon>
        <taxon>Magnoliopsida</taxon>
        <taxon>Liliopsida</taxon>
        <taxon>Asparagales</taxon>
        <taxon>Orchidaceae</taxon>
        <taxon>Orchidoideae</taxon>
        <taxon>Orchideae</taxon>
        <taxon>Orchidinae</taxon>
        <taxon>Platanthera</taxon>
    </lineage>
</organism>
<dbReference type="AlphaFoldDB" id="A0AAP0GF66"/>
<comment type="caution">
    <text evidence="4">The sequence shown here is derived from an EMBL/GenBank/DDBJ whole genome shotgun (WGS) entry which is preliminary data.</text>
</comment>
<dbReference type="InterPro" id="IPR045087">
    <property type="entry name" value="Cu-oxidase_fam"/>
</dbReference>
<evidence type="ECO:0000259" key="2">
    <source>
        <dbReference type="Pfam" id="PF00394"/>
    </source>
</evidence>
<proteinExistence type="inferred from homology"/>
<dbReference type="GO" id="GO:0005507">
    <property type="term" value="F:copper ion binding"/>
    <property type="evidence" value="ECO:0007669"/>
    <property type="project" value="InterPro"/>
</dbReference>
<dbReference type="Gene3D" id="2.60.40.420">
    <property type="entry name" value="Cupredoxins - blue copper proteins"/>
    <property type="match status" value="2"/>
</dbReference>
<dbReference type="Pfam" id="PF00394">
    <property type="entry name" value="Cu-oxidase"/>
    <property type="match status" value="1"/>
</dbReference>
<keyword evidence="5" id="KW-1185">Reference proteome</keyword>